<dbReference type="Gene3D" id="3.80.10.10">
    <property type="entry name" value="Ribonuclease Inhibitor"/>
    <property type="match status" value="1"/>
</dbReference>
<proteinExistence type="predicted"/>
<name>A0ABC8YSG7_9POAL</name>
<dbReference type="SUPFAM" id="SSF52047">
    <property type="entry name" value="RNI-like"/>
    <property type="match status" value="1"/>
</dbReference>
<dbReference type="InterPro" id="IPR032675">
    <property type="entry name" value="LRR_dom_sf"/>
</dbReference>
<dbReference type="EMBL" id="OZ075127">
    <property type="protein sequence ID" value="CAL4949067.1"/>
    <property type="molecule type" value="Genomic_DNA"/>
</dbReference>
<dbReference type="SUPFAM" id="SSF81383">
    <property type="entry name" value="F-box domain"/>
    <property type="match status" value="1"/>
</dbReference>
<gene>
    <name evidence="1" type="ORF">URODEC1_LOCUS37771</name>
</gene>
<dbReference type="Proteomes" id="UP001497457">
    <property type="component" value="Chromosome 17b"/>
</dbReference>
<evidence type="ECO:0008006" key="3">
    <source>
        <dbReference type="Google" id="ProtNLM"/>
    </source>
</evidence>
<accession>A0ABC8YSG7</accession>
<protein>
    <recommendedName>
        <fullName evidence="3">F-box domain-containing protein</fullName>
    </recommendedName>
</protein>
<dbReference type="PANTHER" id="PTHR32153">
    <property type="entry name" value="OJ000223_09.16 PROTEIN"/>
    <property type="match status" value="1"/>
</dbReference>
<keyword evidence="2" id="KW-1185">Reference proteome</keyword>
<organism evidence="1 2">
    <name type="scientific">Urochloa decumbens</name>
    <dbReference type="NCBI Taxonomy" id="240449"/>
    <lineage>
        <taxon>Eukaryota</taxon>
        <taxon>Viridiplantae</taxon>
        <taxon>Streptophyta</taxon>
        <taxon>Embryophyta</taxon>
        <taxon>Tracheophyta</taxon>
        <taxon>Spermatophyta</taxon>
        <taxon>Magnoliopsida</taxon>
        <taxon>Liliopsida</taxon>
        <taxon>Poales</taxon>
        <taxon>Poaceae</taxon>
        <taxon>PACMAD clade</taxon>
        <taxon>Panicoideae</taxon>
        <taxon>Panicodae</taxon>
        <taxon>Paniceae</taxon>
        <taxon>Melinidinae</taxon>
        <taxon>Urochloa</taxon>
    </lineage>
</organism>
<evidence type="ECO:0000313" key="1">
    <source>
        <dbReference type="EMBL" id="CAL4949067.1"/>
    </source>
</evidence>
<evidence type="ECO:0000313" key="2">
    <source>
        <dbReference type="Proteomes" id="UP001497457"/>
    </source>
</evidence>
<dbReference type="AlphaFoldDB" id="A0ABC8YSG7"/>
<reference evidence="1 2" key="2">
    <citation type="submission" date="2024-10" db="EMBL/GenBank/DDBJ databases">
        <authorList>
            <person name="Ryan C."/>
        </authorList>
    </citation>
    <scope>NUCLEOTIDE SEQUENCE [LARGE SCALE GENOMIC DNA]</scope>
</reference>
<sequence>MEPLLPPSEDRLMALPDDVLVLILEKLGGGAREAIRTCSLVSRRWSRLPWLLPEPKISVQDFLPRGTELHGELALAELGRAMGAFCRAVSSFLSNSNGTATTTMTTTGSRCLNLEFVLANGCLPTIQRLLGGDAGGTAAGKAGALKFSIRTVAHETDCGEAPMRRYARRFERFMAASSGAFRLLASLELHNLWLGSAGVAAVLGACPRLQRLALRHCHTTSADGGRRGEALVIDDAPALGELVLQMCFYRLVELRSAPKLTRLTCDMWSAIGAPLSLTGVPGLETLVLANPSSASPAAKGFRLSKLLSNATSLHCLSLNFHGEKKHFCNGEDYSKERKYSVHWTHSNFRHNHLKILRVFGFEIEDNKYLTFIKLVMERASNLKTVVLADEEPCNQCGFASDLNSSRCPKNSDEKCFTVKQLKNELSSSVEIYIR</sequence>
<dbReference type="InterPro" id="IPR044997">
    <property type="entry name" value="F-box_plant"/>
</dbReference>
<dbReference type="InterPro" id="IPR036047">
    <property type="entry name" value="F-box-like_dom_sf"/>
</dbReference>
<reference evidence="2" key="1">
    <citation type="submission" date="2024-06" db="EMBL/GenBank/DDBJ databases">
        <authorList>
            <person name="Ryan C."/>
        </authorList>
    </citation>
    <scope>NUCLEOTIDE SEQUENCE [LARGE SCALE GENOMIC DNA]</scope>
</reference>